<dbReference type="Gene3D" id="3.10.580.10">
    <property type="entry name" value="CBS-domain"/>
    <property type="match status" value="1"/>
</dbReference>
<feature type="domain" description="CBS" evidence="3">
    <location>
        <begin position="8"/>
        <end position="66"/>
    </location>
</feature>
<dbReference type="SMART" id="SM00116">
    <property type="entry name" value="CBS"/>
    <property type="match status" value="2"/>
</dbReference>
<dbReference type="SUPFAM" id="SSF54631">
    <property type="entry name" value="CBS-domain pair"/>
    <property type="match status" value="1"/>
</dbReference>
<keyword evidence="1 2" id="KW-0129">CBS domain</keyword>
<evidence type="ECO:0000256" key="2">
    <source>
        <dbReference type="PROSITE-ProRule" id="PRU00703"/>
    </source>
</evidence>
<proteinExistence type="predicted"/>
<evidence type="ECO:0000259" key="3">
    <source>
        <dbReference type="PROSITE" id="PS51371"/>
    </source>
</evidence>
<dbReference type="Pfam" id="PF00571">
    <property type="entry name" value="CBS"/>
    <property type="match status" value="2"/>
</dbReference>
<keyword evidence="5" id="KW-1185">Reference proteome</keyword>
<feature type="domain" description="CBS" evidence="3">
    <location>
        <begin position="75"/>
        <end position="131"/>
    </location>
</feature>
<name>A0A848HH78_9BURK</name>
<dbReference type="Proteomes" id="UP000583752">
    <property type="component" value="Unassembled WGS sequence"/>
</dbReference>
<dbReference type="PANTHER" id="PTHR43080">
    <property type="entry name" value="CBS DOMAIN-CONTAINING PROTEIN CBSX3, MITOCHONDRIAL"/>
    <property type="match status" value="1"/>
</dbReference>
<dbReference type="InterPro" id="IPR000644">
    <property type="entry name" value="CBS_dom"/>
</dbReference>
<evidence type="ECO:0000313" key="4">
    <source>
        <dbReference type="EMBL" id="NML60775.1"/>
    </source>
</evidence>
<accession>A0A848HH78</accession>
<dbReference type="InterPro" id="IPR051257">
    <property type="entry name" value="Diverse_CBS-Domain"/>
</dbReference>
<reference evidence="4 5" key="1">
    <citation type="submission" date="2020-04" db="EMBL/GenBank/DDBJ databases">
        <title>Massilia sp. RP-1-19 isolated from soil.</title>
        <authorList>
            <person name="Dahal R.H."/>
        </authorList>
    </citation>
    <scope>NUCLEOTIDE SEQUENCE [LARGE SCALE GENOMIC DNA]</scope>
    <source>
        <strain evidence="4 5">RP-1-19</strain>
    </source>
</reference>
<gene>
    <name evidence="4" type="ORF">HHL21_06690</name>
</gene>
<dbReference type="InterPro" id="IPR046342">
    <property type="entry name" value="CBS_dom_sf"/>
</dbReference>
<dbReference type="PROSITE" id="PS51371">
    <property type="entry name" value="CBS"/>
    <property type="match status" value="2"/>
</dbReference>
<dbReference type="RefSeq" id="WP_169464492.1">
    <property type="nucleotide sequence ID" value="NZ_JABBGG010000003.1"/>
</dbReference>
<evidence type="ECO:0000256" key="1">
    <source>
        <dbReference type="ARBA" id="ARBA00023122"/>
    </source>
</evidence>
<protein>
    <submittedName>
        <fullName evidence="4">CBS domain-containing protein</fullName>
    </submittedName>
</protein>
<organism evidence="4 5">
    <name type="scientific">Massilia polaris</name>
    <dbReference type="NCBI Taxonomy" id="2728846"/>
    <lineage>
        <taxon>Bacteria</taxon>
        <taxon>Pseudomonadati</taxon>
        <taxon>Pseudomonadota</taxon>
        <taxon>Betaproteobacteria</taxon>
        <taxon>Burkholderiales</taxon>
        <taxon>Oxalobacteraceae</taxon>
        <taxon>Telluria group</taxon>
        <taxon>Massilia</taxon>
    </lineage>
</organism>
<sequence>MKVSEILQVKGNILYTATPEMPLVDAVNIMAEKDIGSLVVMEFGDLVGMLTFREVISTLHANNGSVGGGTVRRYMDDHPITVTPDTEVNEVRRMMLEKHARYLPVMNAKTLLGVISFYDVARAMLEAQNFENRMLKAYIRDWPAETAQED</sequence>
<dbReference type="EMBL" id="JABBGG010000003">
    <property type="protein sequence ID" value="NML60775.1"/>
    <property type="molecule type" value="Genomic_DNA"/>
</dbReference>
<comment type="caution">
    <text evidence="4">The sequence shown here is derived from an EMBL/GenBank/DDBJ whole genome shotgun (WGS) entry which is preliminary data.</text>
</comment>
<evidence type="ECO:0000313" key="5">
    <source>
        <dbReference type="Proteomes" id="UP000583752"/>
    </source>
</evidence>
<dbReference type="PANTHER" id="PTHR43080:SF2">
    <property type="entry name" value="CBS DOMAIN-CONTAINING PROTEIN"/>
    <property type="match status" value="1"/>
</dbReference>
<dbReference type="AlphaFoldDB" id="A0A848HH78"/>